<evidence type="ECO:0000313" key="2">
    <source>
        <dbReference type="EMBL" id="GAL89876.1"/>
    </source>
</evidence>
<dbReference type="OrthoDB" id="1448832at2"/>
<dbReference type="AlphaFoldDB" id="A0A090WL63"/>
<name>A0A090WL63_9FLAO</name>
<accession>A0A090WL63</accession>
<comment type="caution">
    <text evidence="1">The sequence shown here is derived from an EMBL/GenBank/DDBJ whole genome shotgun (WGS) entry which is preliminary data.</text>
</comment>
<dbReference type="STRING" id="504487.JCM19538_1526"/>
<evidence type="ECO:0000313" key="1">
    <source>
        <dbReference type="EMBL" id="GAL68212.1"/>
    </source>
</evidence>
<dbReference type="RefSeq" id="WP_042245150.1">
    <property type="nucleotide sequence ID" value="NZ_BBNR01000017.1"/>
</dbReference>
<dbReference type="PROSITE" id="PS51257">
    <property type="entry name" value="PROKAR_LIPOPROTEIN"/>
    <property type="match status" value="1"/>
</dbReference>
<evidence type="ECO:0008006" key="5">
    <source>
        <dbReference type="Google" id="ProtNLM"/>
    </source>
</evidence>
<dbReference type="EMBL" id="BBNR01000017">
    <property type="protein sequence ID" value="GAL68212.1"/>
    <property type="molecule type" value="Genomic_DNA"/>
</dbReference>
<organism evidence="1 3">
    <name type="scientific">Jejuia pallidilutea</name>
    <dbReference type="NCBI Taxonomy" id="504487"/>
    <lineage>
        <taxon>Bacteria</taxon>
        <taxon>Pseudomonadati</taxon>
        <taxon>Bacteroidota</taxon>
        <taxon>Flavobacteriia</taxon>
        <taxon>Flavobacteriales</taxon>
        <taxon>Flavobacteriaceae</taxon>
        <taxon>Jejuia</taxon>
    </lineage>
</organism>
<dbReference type="EMBL" id="BBNY01000059">
    <property type="protein sequence ID" value="GAL89876.1"/>
    <property type="molecule type" value="Genomic_DNA"/>
</dbReference>
<gene>
    <name evidence="1" type="ORF">JCM19301_354</name>
    <name evidence="2" type="ORF">JCM19538_1526</name>
</gene>
<evidence type="ECO:0000313" key="4">
    <source>
        <dbReference type="Proteomes" id="UP000030184"/>
    </source>
</evidence>
<sequence>MINKKIKTTGLFLFLLIGFSCTKPVDINQIRDLVLQPVVESSLIFYKASAKDFFIGGIEQNTAEDFIEIDFFNNSFVQDNLIKAAFVFNVENSINRGYQLRVSFLDASGQLLERFTVNTNASANNALIKTTHTEVFENESLERIKRTRVLVFTLVMLPGEAISENTPGEIGVQSKGVFSLNIE</sequence>
<protein>
    <recommendedName>
        <fullName evidence="5">Lipoprotein</fullName>
    </recommendedName>
</protein>
<evidence type="ECO:0000313" key="3">
    <source>
        <dbReference type="Proteomes" id="UP000029641"/>
    </source>
</evidence>
<reference evidence="4" key="1">
    <citation type="journal article" date="2014" name="Genome Announc.">
        <title>Draft Genome Sequence of Marine Flavobacterium Jejuia pallidilutea Strain 11shimoA1 and Pigmentation Mutants.</title>
        <authorList>
            <person name="Takatani N."/>
            <person name="Nakanishi M."/>
            <person name="Meirelles P."/>
            <person name="Mino S."/>
            <person name="Suda W."/>
            <person name="Oshima K."/>
            <person name="Hattori M."/>
            <person name="Ohkuma M."/>
            <person name="Hosokawa M."/>
            <person name="Miyashita K."/>
            <person name="Thompson F.L."/>
            <person name="Niwa A."/>
            <person name="Sawabe T."/>
            <person name="Sawabe T."/>
        </authorList>
    </citation>
    <scope>NUCLEOTIDE SEQUENCE [LARGE SCALE GENOMIC DNA]</scope>
    <source>
        <strain evidence="4">JCM 19538</strain>
    </source>
</reference>
<dbReference type="Proteomes" id="UP000029641">
    <property type="component" value="Unassembled WGS sequence"/>
</dbReference>
<dbReference type="Proteomes" id="UP000030184">
    <property type="component" value="Unassembled WGS sequence"/>
</dbReference>
<keyword evidence="4" id="KW-1185">Reference proteome</keyword>
<proteinExistence type="predicted"/>